<dbReference type="PANTHER" id="PTHR23028">
    <property type="entry name" value="ACETYLTRANSFERASE"/>
    <property type="match status" value="1"/>
</dbReference>
<gene>
    <name evidence="4" type="ORF">CAUJ_LOCUS7897</name>
</gene>
<dbReference type="GO" id="GO:0016747">
    <property type="term" value="F:acyltransferase activity, transferring groups other than amino-acyl groups"/>
    <property type="evidence" value="ECO:0007669"/>
    <property type="project" value="InterPro"/>
</dbReference>
<dbReference type="InterPro" id="IPR043968">
    <property type="entry name" value="SGNH"/>
</dbReference>
<name>A0A8S1HC74_9PELO</name>
<organism evidence="4 5">
    <name type="scientific">Caenorhabditis auriculariae</name>
    <dbReference type="NCBI Taxonomy" id="2777116"/>
    <lineage>
        <taxon>Eukaryota</taxon>
        <taxon>Metazoa</taxon>
        <taxon>Ecdysozoa</taxon>
        <taxon>Nematoda</taxon>
        <taxon>Chromadorea</taxon>
        <taxon>Rhabditida</taxon>
        <taxon>Rhabditina</taxon>
        <taxon>Rhabditomorpha</taxon>
        <taxon>Rhabditoidea</taxon>
        <taxon>Rhabditidae</taxon>
        <taxon>Peloderinae</taxon>
        <taxon>Caenorhabditis</taxon>
    </lineage>
</organism>
<feature type="transmembrane region" description="Helical" evidence="1">
    <location>
        <begin position="147"/>
        <end position="162"/>
    </location>
</feature>
<dbReference type="PANTHER" id="PTHR23028:SF3">
    <property type="entry name" value="ACYL_TRANSF_3 DOMAIN-CONTAINING PROTEIN-RELATED"/>
    <property type="match status" value="1"/>
</dbReference>
<dbReference type="GO" id="GO:0016020">
    <property type="term" value="C:membrane"/>
    <property type="evidence" value="ECO:0007669"/>
    <property type="project" value="TreeGrafter"/>
</dbReference>
<evidence type="ECO:0000259" key="3">
    <source>
        <dbReference type="Pfam" id="PF19040"/>
    </source>
</evidence>
<dbReference type="Pfam" id="PF19040">
    <property type="entry name" value="SGNH"/>
    <property type="match status" value="1"/>
</dbReference>
<comment type="caution">
    <text evidence="4">The sequence shown here is derived from an EMBL/GenBank/DDBJ whole genome shotgun (WGS) entry which is preliminary data.</text>
</comment>
<evidence type="ECO:0008006" key="6">
    <source>
        <dbReference type="Google" id="ProtNLM"/>
    </source>
</evidence>
<keyword evidence="1" id="KW-0472">Membrane</keyword>
<feature type="transmembrane region" description="Helical" evidence="1">
    <location>
        <begin position="52"/>
        <end position="74"/>
    </location>
</feature>
<dbReference type="EMBL" id="CAJGYM010000024">
    <property type="protein sequence ID" value="CAD6191978.1"/>
    <property type="molecule type" value="Genomic_DNA"/>
</dbReference>
<keyword evidence="1" id="KW-1133">Transmembrane helix</keyword>
<feature type="transmembrane region" description="Helical" evidence="1">
    <location>
        <begin position="86"/>
        <end position="103"/>
    </location>
</feature>
<dbReference type="GO" id="GO:0000271">
    <property type="term" value="P:polysaccharide biosynthetic process"/>
    <property type="evidence" value="ECO:0007669"/>
    <property type="project" value="TreeGrafter"/>
</dbReference>
<proteinExistence type="predicted"/>
<keyword evidence="1" id="KW-0812">Transmembrane</keyword>
<dbReference type="AlphaFoldDB" id="A0A8S1HC74"/>
<dbReference type="Pfam" id="PF01757">
    <property type="entry name" value="Acyl_transf_3"/>
    <property type="match status" value="1"/>
</dbReference>
<feature type="transmembrane region" description="Helical" evidence="1">
    <location>
        <begin position="226"/>
        <end position="244"/>
    </location>
</feature>
<feature type="transmembrane region" description="Helical" evidence="1">
    <location>
        <begin position="197"/>
        <end position="220"/>
    </location>
</feature>
<dbReference type="InterPro" id="IPR002656">
    <property type="entry name" value="Acyl_transf_3_dom"/>
</dbReference>
<accession>A0A8S1HC74</accession>
<sequence length="457" mass="53015">MISIHLIQSDVWWPANYRYSLASLVFSTNQLIIHDSGDYFKEFLLDGSSRNSFLHCWSLSVEMQFYGIVPFIFAGMKFLPSNIWRIAAWSLIGTSSMIAFFIFTPTFTFNFMFTRLWQFVAGIICFLIKEDVQKVIPKQVTTIRQHFDALVVAALFLIFNPIHLIDGLFRPTITFLTAYTILSELHKDSKILRSTSLAYLGDISYIVYLVHWPVITIYPWKTLHDLYFNLAMIAILSLAIYHGFESILLKQKPSWPGNGQLKVLILGNSYALNQAAIVHQSFHGNYSSMQYVAIAGMFGIYEIDLPISKTGIEVARRVASEFLPDVIFIITRYFEQQKSRIEPNDDVIRQYNANLEFYQKVAKKIYIMGAHPIYQLHALNFYIERLQRSPHDLDDLNLDKKTADKEMMYAKQRLKDIQCPKCTVRNFLKVIQATQKKNIYLQAKTQKSKFRSFHHGP</sequence>
<keyword evidence="5" id="KW-1185">Reference proteome</keyword>
<evidence type="ECO:0000259" key="2">
    <source>
        <dbReference type="Pfam" id="PF01757"/>
    </source>
</evidence>
<protein>
    <recommendedName>
        <fullName evidence="6">Acyltransferase 3 domain-containing protein</fullName>
    </recommendedName>
</protein>
<feature type="domain" description="Acyltransferase 3" evidence="2">
    <location>
        <begin position="48"/>
        <end position="229"/>
    </location>
</feature>
<evidence type="ECO:0000256" key="1">
    <source>
        <dbReference type="SAM" id="Phobius"/>
    </source>
</evidence>
<evidence type="ECO:0000313" key="4">
    <source>
        <dbReference type="EMBL" id="CAD6191978.1"/>
    </source>
</evidence>
<dbReference type="Proteomes" id="UP000835052">
    <property type="component" value="Unassembled WGS sequence"/>
</dbReference>
<feature type="transmembrane region" description="Helical" evidence="1">
    <location>
        <begin position="109"/>
        <end position="127"/>
    </location>
</feature>
<dbReference type="InterPro" id="IPR050879">
    <property type="entry name" value="Acyltransferase_3"/>
</dbReference>
<reference evidence="4" key="1">
    <citation type="submission" date="2020-10" db="EMBL/GenBank/DDBJ databases">
        <authorList>
            <person name="Kikuchi T."/>
        </authorList>
    </citation>
    <scope>NUCLEOTIDE SEQUENCE</scope>
    <source>
        <strain evidence="4">NKZ352</strain>
    </source>
</reference>
<dbReference type="OrthoDB" id="92766at2759"/>
<feature type="domain" description="SGNH" evidence="3">
    <location>
        <begin position="259"/>
        <end position="431"/>
    </location>
</feature>
<evidence type="ECO:0000313" key="5">
    <source>
        <dbReference type="Proteomes" id="UP000835052"/>
    </source>
</evidence>